<evidence type="ECO:0000256" key="3">
    <source>
        <dbReference type="ARBA" id="ARBA00022475"/>
    </source>
</evidence>
<protein>
    <recommendedName>
        <fullName evidence="9">Apolipoprotein N-acyltransferase</fullName>
        <shortName evidence="9">ALP N-acyltransferase</shortName>
        <ecNumber evidence="9">2.3.1.269</ecNumber>
    </recommendedName>
</protein>
<evidence type="ECO:0000313" key="12">
    <source>
        <dbReference type="Proteomes" id="UP001246372"/>
    </source>
</evidence>
<feature type="domain" description="CN hydrolase" evidence="10">
    <location>
        <begin position="243"/>
        <end position="485"/>
    </location>
</feature>
<sequence>MSRFSLAGLRARRSVDVVSSGHWATAQALLAGLLHCAAFAPTEAWPLQILALAWLAGLSWSVAPRRAAWLGACFAFAWLGSGLWWLYISMHDHGHLPALLSIAAVALLAAGLALFHAVPLALAAWLRDRGRPAEAGAGAIGAWHGGVWALCWLLGELARASLLSGFPWIASGYAHTVGPLAVFAPWVGVYGICLIAALLAAGLVGLVGRAWKPLTLGVAIVLAGQLLPQDFTAPSGQLRASLVQPNVPQEQKFDRERWGTNLADLAVQVDSARGQLVLTPESVVPVPLAYLDEAVLQRFEASARGRSLLLGTFLGNEQDGFVNSLSAFGQGAPYAYGKRHLLPFGEITPLGFHWLVRLLEIPMDDQARGQHQRALEVAGQRVRPLICYEDLFGEDFVASVQGDANGQETPEMATVLANASNLGWFGRWMVQDQHLQFSIMRTLEFQRPLIRATNTGATAAIDHRGRVLARLPADTAGVLEVEVEGRRGATPYARWLGRFGLWPFGLLLAVLLGLAALRARR</sequence>
<dbReference type="EC" id="2.3.1.269" evidence="9"/>
<feature type="transmembrane region" description="Helical" evidence="9">
    <location>
        <begin position="182"/>
        <end position="207"/>
    </location>
</feature>
<comment type="subcellular location">
    <subcellularLocation>
        <location evidence="1 9">Cell membrane</location>
        <topology evidence="1 9">Multi-pass membrane protein</topology>
    </subcellularLocation>
</comment>
<dbReference type="InterPro" id="IPR004563">
    <property type="entry name" value="Apolipo_AcylTrfase"/>
</dbReference>
<feature type="transmembrane region" description="Helical" evidence="9">
    <location>
        <begin position="495"/>
        <end position="517"/>
    </location>
</feature>
<evidence type="ECO:0000313" key="11">
    <source>
        <dbReference type="EMBL" id="MDT9000805.1"/>
    </source>
</evidence>
<evidence type="ECO:0000259" key="10">
    <source>
        <dbReference type="PROSITE" id="PS50263"/>
    </source>
</evidence>
<gene>
    <name evidence="9 11" type="primary">lnt</name>
    <name evidence="11" type="ORF">RQP53_16125</name>
</gene>
<comment type="pathway">
    <text evidence="9">Protein modification; lipoprotein biosynthesis (N-acyl transfer).</text>
</comment>
<feature type="transmembrane region" description="Helical" evidence="9">
    <location>
        <begin position="68"/>
        <end position="87"/>
    </location>
</feature>
<evidence type="ECO:0000256" key="5">
    <source>
        <dbReference type="ARBA" id="ARBA00022692"/>
    </source>
</evidence>
<comment type="function">
    <text evidence="9">Catalyzes the phospholipid dependent N-acylation of the N-terminal cysteine of apolipoprotein, the last step in lipoprotein maturation.</text>
</comment>
<keyword evidence="6 9" id="KW-1133">Transmembrane helix</keyword>
<evidence type="ECO:0000256" key="6">
    <source>
        <dbReference type="ARBA" id="ARBA00022989"/>
    </source>
</evidence>
<dbReference type="RefSeq" id="WP_315651686.1">
    <property type="nucleotide sequence ID" value="NZ_JAVXZY010000006.1"/>
</dbReference>
<dbReference type="Proteomes" id="UP001246372">
    <property type="component" value="Unassembled WGS sequence"/>
</dbReference>
<keyword evidence="5 9" id="KW-0812">Transmembrane</keyword>
<keyword evidence="7 9" id="KW-0472">Membrane</keyword>
<feature type="transmembrane region" description="Helical" evidence="9">
    <location>
        <begin position="99"/>
        <end position="126"/>
    </location>
</feature>
<evidence type="ECO:0000256" key="2">
    <source>
        <dbReference type="ARBA" id="ARBA00010065"/>
    </source>
</evidence>
<dbReference type="PANTHER" id="PTHR38686:SF1">
    <property type="entry name" value="APOLIPOPROTEIN N-ACYLTRANSFERASE"/>
    <property type="match status" value="1"/>
</dbReference>
<comment type="catalytic activity">
    <reaction evidence="9">
        <text>N-terminal S-1,2-diacyl-sn-glyceryl-L-cysteinyl-[lipoprotein] + a glycerophospholipid = N-acyl-S-1,2-diacyl-sn-glyceryl-L-cysteinyl-[lipoprotein] + a 2-acyl-sn-glycero-3-phospholipid + H(+)</text>
        <dbReference type="Rhea" id="RHEA:48228"/>
        <dbReference type="Rhea" id="RHEA-COMP:14681"/>
        <dbReference type="Rhea" id="RHEA-COMP:14684"/>
        <dbReference type="ChEBI" id="CHEBI:15378"/>
        <dbReference type="ChEBI" id="CHEBI:136912"/>
        <dbReference type="ChEBI" id="CHEBI:140656"/>
        <dbReference type="ChEBI" id="CHEBI:140657"/>
        <dbReference type="ChEBI" id="CHEBI:140660"/>
        <dbReference type="EC" id="2.3.1.269"/>
    </reaction>
</comment>
<dbReference type="Pfam" id="PF20154">
    <property type="entry name" value="LNT_N"/>
    <property type="match status" value="1"/>
</dbReference>
<dbReference type="Gene3D" id="3.60.110.10">
    <property type="entry name" value="Carbon-nitrogen hydrolase"/>
    <property type="match status" value="1"/>
</dbReference>
<dbReference type="CDD" id="cd07571">
    <property type="entry name" value="ALP_N-acyl_transferase"/>
    <property type="match status" value="1"/>
</dbReference>
<dbReference type="HAMAP" id="MF_01148">
    <property type="entry name" value="Lnt"/>
    <property type="match status" value="1"/>
</dbReference>
<dbReference type="PANTHER" id="PTHR38686">
    <property type="entry name" value="APOLIPOPROTEIN N-ACYLTRANSFERASE"/>
    <property type="match status" value="1"/>
</dbReference>
<keyword evidence="12" id="KW-1185">Reference proteome</keyword>
<dbReference type="PROSITE" id="PS50263">
    <property type="entry name" value="CN_HYDROLASE"/>
    <property type="match status" value="1"/>
</dbReference>
<dbReference type="NCBIfam" id="TIGR00546">
    <property type="entry name" value="lnt"/>
    <property type="match status" value="1"/>
</dbReference>
<evidence type="ECO:0000256" key="8">
    <source>
        <dbReference type="ARBA" id="ARBA00023315"/>
    </source>
</evidence>
<comment type="caution">
    <text evidence="11">The sequence shown here is derived from an EMBL/GenBank/DDBJ whole genome shotgun (WGS) entry which is preliminary data.</text>
</comment>
<organism evidence="11 12">
    <name type="scientific">Roseateles aquae</name>
    <dbReference type="NCBI Taxonomy" id="3077235"/>
    <lineage>
        <taxon>Bacteria</taxon>
        <taxon>Pseudomonadati</taxon>
        <taxon>Pseudomonadota</taxon>
        <taxon>Betaproteobacteria</taxon>
        <taxon>Burkholderiales</taxon>
        <taxon>Sphaerotilaceae</taxon>
        <taxon>Roseateles</taxon>
    </lineage>
</organism>
<dbReference type="EMBL" id="JAVXZY010000006">
    <property type="protein sequence ID" value="MDT9000805.1"/>
    <property type="molecule type" value="Genomic_DNA"/>
</dbReference>
<dbReference type="Pfam" id="PF00795">
    <property type="entry name" value="CN_hydrolase"/>
    <property type="match status" value="1"/>
</dbReference>
<comment type="similarity">
    <text evidence="2 9">Belongs to the CN hydrolase family. Apolipoprotein N-acyltransferase subfamily.</text>
</comment>
<accession>A0ABU3PDY9</accession>
<evidence type="ECO:0000256" key="4">
    <source>
        <dbReference type="ARBA" id="ARBA00022679"/>
    </source>
</evidence>
<name>A0ABU3PDY9_9BURK</name>
<dbReference type="SUPFAM" id="SSF56317">
    <property type="entry name" value="Carbon-nitrogen hydrolase"/>
    <property type="match status" value="1"/>
</dbReference>
<dbReference type="InterPro" id="IPR003010">
    <property type="entry name" value="C-N_Hydrolase"/>
</dbReference>
<dbReference type="InterPro" id="IPR045378">
    <property type="entry name" value="LNT_N"/>
</dbReference>
<evidence type="ECO:0000256" key="1">
    <source>
        <dbReference type="ARBA" id="ARBA00004651"/>
    </source>
</evidence>
<keyword evidence="8 9" id="KW-0012">Acyltransferase</keyword>
<comment type="caution">
    <text evidence="9">Lacks conserved residue(s) required for the propagation of feature annotation.</text>
</comment>
<keyword evidence="3 9" id="KW-1003">Cell membrane</keyword>
<dbReference type="InterPro" id="IPR036526">
    <property type="entry name" value="C-N_Hydrolase_sf"/>
</dbReference>
<evidence type="ECO:0000256" key="9">
    <source>
        <dbReference type="HAMAP-Rule" id="MF_01148"/>
    </source>
</evidence>
<reference evidence="11" key="1">
    <citation type="submission" date="2023-09" db="EMBL/GenBank/DDBJ databases">
        <title>Paucibacter sp. APW11 Genome sequencing and assembly.</title>
        <authorList>
            <person name="Kim I."/>
        </authorList>
    </citation>
    <scope>NUCLEOTIDE SEQUENCE</scope>
    <source>
        <strain evidence="11">APW11</strain>
    </source>
</reference>
<evidence type="ECO:0000256" key="7">
    <source>
        <dbReference type="ARBA" id="ARBA00023136"/>
    </source>
</evidence>
<keyword evidence="4 9" id="KW-0808">Transferase</keyword>
<proteinExistence type="inferred from homology"/>